<evidence type="ECO:0000256" key="8">
    <source>
        <dbReference type="SAM" id="MobiDB-lite"/>
    </source>
</evidence>
<feature type="transmembrane region" description="Helical" evidence="7">
    <location>
        <begin position="132"/>
        <end position="151"/>
    </location>
</feature>
<dbReference type="PROSITE" id="PS50928">
    <property type="entry name" value="ABC_TM1"/>
    <property type="match status" value="1"/>
</dbReference>
<feature type="transmembrane region" description="Helical" evidence="7">
    <location>
        <begin position="40"/>
        <end position="57"/>
    </location>
</feature>
<dbReference type="Gene3D" id="1.10.3720.10">
    <property type="entry name" value="MetI-like"/>
    <property type="match status" value="1"/>
</dbReference>
<reference evidence="10 11" key="1">
    <citation type="submission" date="2019-02" db="EMBL/GenBank/DDBJ databases">
        <authorList>
            <person name="Khodamoradi S."/>
            <person name="Hahnke R.L."/>
            <person name="Kaempfer P."/>
            <person name="Schumann P."/>
            <person name="Rohde M."/>
            <person name="Steinert M."/>
            <person name="Luzhetskyy A."/>
            <person name="Wink J."/>
            <person name="Ruckert C."/>
        </authorList>
    </citation>
    <scope>NUCLEOTIDE SEQUENCE [LARGE SCALE GENOMIC DNA]</scope>
    <source>
        <strain evidence="10 11">M2</strain>
    </source>
</reference>
<dbReference type="GO" id="GO:0010438">
    <property type="term" value="P:cellular response to sulfur starvation"/>
    <property type="evidence" value="ECO:0007669"/>
    <property type="project" value="TreeGrafter"/>
</dbReference>
<dbReference type="RefSeq" id="WP_131097759.1">
    <property type="nucleotide sequence ID" value="NZ_CP036455.1"/>
</dbReference>
<evidence type="ECO:0000313" key="11">
    <source>
        <dbReference type="Proteomes" id="UP000292235"/>
    </source>
</evidence>
<evidence type="ECO:0000256" key="6">
    <source>
        <dbReference type="ARBA" id="ARBA00023136"/>
    </source>
</evidence>
<feature type="region of interest" description="Disordered" evidence="8">
    <location>
        <begin position="1"/>
        <end position="35"/>
    </location>
</feature>
<evidence type="ECO:0000259" key="9">
    <source>
        <dbReference type="PROSITE" id="PS50928"/>
    </source>
</evidence>
<dbReference type="InterPro" id="IPR035906">
    <property type="entry name" value="MetI-like_sf"/>
</dbReference>
<evidence type="ECO:0000256" key="5">
    <source>
        <dbReference type="ARBA" id="ARBA00022989"/>
    </source>
</evidence>
<feature type="domain" description="ABC transmembrane type-1" evidence="9">
    <location>
        <begin position="91"/>
        <end position="275"/>
    </location>
</feature>
<dbReference type="CDD" id="cd06261">
    <property type="entry name" value="TM_PBP2"/>
    <property type="match status" value="1"/>
</dbReference>
<feature type="transmembrane region" description="Helical" evidence="7">
    <location>
        <begin position="95"/>
        <end position="120"/>
    </location>
</feature>
<dbReference type="GO" id="GO:0005886">
    <property type="term" value="C:plasma membrane"/>
    <property type="evidence" value="ECO:0007669"/>
    <property type="project" value="UniProtKB-SubCell"/>
</dbReference>
<feature type="transmembrane region" description="Helical" evidence="7">
    <location>
        <begin position="157"/>
        <end position="179"/>
    </location>
</feature>
<comment type="subcellular location">
    <subcellularLocation>
        <location evidence="1 7">Cell membrane</location>
        <topology evidence="1 7">Multi-pass membrane protein</topology>
    </subcellularLocation>
</comment>
<dbReference type="SUPFAM" id="SSF161098">
    <property type="entry name" value="MetI-like"/>
    <property type="match status" value="1"/>
</dbReference>
<keyword evidence="3" id="KW-1003">Cell membrane</keyword>
<dbReference type="PANTHER" id="PTHR30151:SF25">
    <property type="entry name" value="TAURINE TRANSPORT SYSTEM PERMEASE PROTEIN TAUC"/>
    <property type="match status" value="1"/>
</dbReference>
<keyword evidence="6 7" id="KW-0472">Membrane</keyword>
<keyword evidence="2 7" id="KW-0813">Transport</keyword>
<dbReference type="AlphaFoldDB" id="A0A4P6PYY3"/>
<name>A0A4P6PYY3_9ACTN</name>
<keyword evidence="4 7" id="KW-0812">Transmembrane</keyword>
<sequence>MTAESDTDTDTGTVETARPPAHPSGAGGRPRAARRGPNRALLGTIGVVGFLLLWEAVPRIGVVPARFLPPASEVLATLGERLALPEFWTAVGDTLVTWGIGLGGAFAAAALLGFVVGSVPVLRAFTSSTVEFLRPIPSVALIPLAILLYGTDMASTLLLVVYAAFWQIYIQVLYGVADIDPIADQTARSYGLGRLARLRYVAWPSALPYILTGLRLGAAVALILTITGELIIGTPGLGQQIAVAKQSNATELVYALIIATGALGVAVNVGVRALERRALRWHASVRGEENV</sequence>
<evidence type="ECO:0000256" key="3">
    <source>
        <dbReference type="ARBA" id="ARBA00022475"/>
    </source>
</evidence>
<organism evidence="10 11">
    <name type="scientific">Streptomonospora litoralis</name>
    <dbReference type="NCBI Taxonomy" id="2498135"/>
    <lineage>
        <taxon>Bacteria</taxon>
        <taxon>Bacillati</taxon>
        <taxon>Actinomycetota</taxon>
        <taxon>Actinomycetes</taxon>
        <taxon>Streptosporangiales</taxon>
        <taxon>Nocardiopsidaceae</taxon>
        <taxon>Streptomonospora</taxon>
    </lineage>
</organism>
<evidence type="ECO:0000256" key="1">
    <source>
        <dbReference type="ARBA" id="ARBA00004651"/>
    </source>
</evidence>
<dbReference type="Proteomes" id="UP000292235">
    <property type="component" value="Chromosome"/>
</dbReference>
<comment type="similarity">
    <text evidence="7">Belongs to the binding-protein-dependent transport system permease family.</text>
</comment>
<dbReference type="GO" id="GO:0055085">
    <property type="term" value="P:transmembrane transport"/>
    <property type="evidence" value="ECO:0007669"/>
    <property type="project" value="InterPro"/>
</dbReference>
<evidence type="ECO:0000256" key="7">
    <source>
        <dbReference type="RuleBase" id="RU363032"/>
    </source>
</evidence>
<evidence type="ECO:0000256" key="2">
    <source>
        <dbReference type="ARBA" id="ARBA00022448"/>
    </source>
</evidence>
<dbReference type="InterPro" id="IPR000515">
    <property type="entry name" value="MetI-like"/>
</dbReference>
<feature type="transmembrane region" description="Helical" evidence="7">
    <location>
        <begin position="200"/>
        <end position="232"/>
    </location>
</feature>
<protein>
    <submittedName>
        <fullName evidence="10">Aliphatic sulfonates transport permease protein SsuC</fullName>
    </submittedName>
</protein>
<accession>A0A4P6PYY3</accession>
<dbReference type="PANTHER" id="PTHR30151">
    <property type="entry name" value="ALKANE SULFONATE ABC TRANSPORTER-RELATED, MEMBRANE SUBUNIT"/>
    <property type="match status" value="1"/>
</dbReference>
<dbReference type="OrthoDB" id="5458199at2"/>
<evidence type="ECO:0000256" key="4">
    <source>
        <dbReference type="ARBA" id="ARBA00022692"/>
    </source>
</evidence>
<dbReference type="KEGG" id="strr:EKD16_07950"/>
<dbReference type="Pfam" id="PF00528">
    <property type="entry name" value="BPD_transp_1"/>
    <property type="match status" value="1"/>
</dbReference>
<proteinExistence type="inferred from homology"/>
<dbReference type="EMBL" id="CP036455">
    <property type="protein sequence ID" value="QBI53385.1"/>
    <property type="molecule type" value="Genomic_DNA"/>
</dbReference>
<keyword evidence="5 7" id="KW-1133">Transmembrane helix</keyword>
<gene>
    <name evidence="10" type="primary">ssuC1</name>
    <name evidence="10" type="ORF">EKD16_07950</name>
</gene>
<evidence type="ECO:0000313" key="10">
    <source>
        <dbReference type="EMBL" id="QBI53385.1"/>
    </source>
</evidence>
<feature type="transmembrane region" description="Helical" evidence="7">
    <location>
        <begin position="252"/>
        <end position="271"/>
    </location>
</feature>
<keyword evidence="11" id="KW-1185">Reference proteome</keyword>